<feature type="compositionally biased region" description="Polar residues" evidence="6">
    <location>
        <begin position="235"/>
        <end position="245"/>
    </location>
</feature>
<dbReference type="InterPro" id="IPR011009">
    <property type="entry name" value="Kinase-like_dom_sf"/>
</dbReference>
<sequence>VLLGTDGPRVIDFGIARAADTTALTRTGVTAGTPAFMAPEQAMAQPVTPAADIFALGLIAVFVTAGSPPFGDGSSPAVLYRIVHEEPDLSGVPAELREVVTRCLAKNPADRPSPAEVVRMCRPLTDGAPLPAEGWLPPAVSAEIDQHARTVTSLAAQPAASFGPPPRPAAFPTAASAAPAHTPPGGQGPQTRGRGRNVLLAAVAVVAVLAGVGIGAMLMSGGGDEGPGTDDSAGDGTSRTPTGSDPTPDDEETGSSPPETPAETTPEAPAEPEPAVYEDLSISHGYIIWLYEDPPRPVDSEIGPGYEGDFGYLGSDLILDPHLLTDDDNTMALLRQDETGSLDTCRSVTRYTDRLFIQEEAPPGSEICLTTATGDIGLVTVKEFTPEYVTIDLTVWRGAAQ</sequence>
<dbReference type="InterPro" id="IPR050660">
    <property type="entry name" value="NEK_Ser/Thr_kinase"/>
</dbReference>
<dbReference type="SUPFAM" id="SSF56112">
    <property type="entry name" value="Protein kinase-like (PK-like)"/>
    <property type="match status" value="1"/>
</dbReference>
<keyword evidence="7" id="KW-1133">Transmembrane helix</keyword>
<name>A0A4V2Y091_9ACTN</name>
<dbReference type="EMBL" id="SMKI01000540">
    <property type="protein sequence ID" value="TDC63915.1"/>
    <property type="molecule type" value="Genomic_DNA"/>
</dbReference>
<dbReference type="Pfam" id="PF00069">
    <property type="entry name" value="Pkinase"/>
    <property type="match status" value="1"/>
</dbReference>
<gene>
    <name evidence="9" type="ORF">E1283_32025</name>
</gene>
<keyword evidence="5" id="KW-0067">ATP-binding</keyword>
<dbReference type="GO" id="GO:0004674">
    <property type="term" value="F:protein serine/threonine kinase activity"/>
    <property type="evidence" value="ECO:0007669"/>
    <property type="project" value="UniProtKB-EC"/>
</dbReference>
<keyword evidence="7" id="KW-0812">Transmembrane</keyword>
<dbReference type="EC" id="2.7.11.1" evidence="1"/>
<keyword evidence="4" id="KW-0418">Kinase</keyword>
<reference evidence="9 10" key="1">
    <citation type="submission" date="2019-03" db="EMBL/GenBank/DDBJ databases">
        <title>Draft genome sequences of novel Actinobacteria.</title>
        <authorList>
            <person name="Sahin N."/>
            <person name="Ay H."/>
            <person name="Saygin H."/>
        </authorList>
    </citation>
    <scope>NUCLEOTIDE SEQUENCE [LARGE SCALE GENOMIC DNA]</scope>
    <source>
        <strain evidence="9 10">DSM 41900</strain>
    </source>
</reference>
<evidence type="ECO:0000256" key="6">
    <source>
        <dbReference type="SAM" id="MobiDB-lite"/>
    </source>
</evidence>
<dbReference type="PROSITE" id="PS50011">
    <property type="entry name" value="PROTEIN_KINASE_DOM"/>
    <property type="match status" value="1"/>
</dbReference>
<keyword evidence="10" id="KW-1185">Reference proteome</keyword>
<feature type="region of interest" description="Disordered" evidence="6">
    <location>
        <begin position="156"/>
        <end position="193"/>
    </location>
</feature>
<evidence type="ECO:0000256" key="4">
    <source>
        <dbReference type="ARBA" id="ARBA00022777"/>
    </source>
</evidence>
<dbReference type="PANTHER" id="PTHR43671:SF13">
    <property type="entry name" value="SERINE_THREONINE-PROTEIN KINASE NEK2"/>
    <property type="match status" value="1"/>
</dbReference>
<dbReference type="Gene3D" id="1.10.510.10">
    <property type="entry name" value="Transferase(Phosphotransferase) domain 1"/>
    <property type="match status" value="1"/>
</dbReference>
<feature type="transmembrane region" description="Helical" evidence="7">
    <location>
        <begin position="198"/>
        <end position="219"/>
    </location>
</feature>
<dbReference type="PANTHER" id="PTHR43671">
    <property type="entry name" value="SERINE/THREONINE-PROTEIN KINASE NEK"/>
    <property type="match status" value="1"/>
</dbReference>
<evidence type="ECO:0000256" key="2">
    <source>
        <dbReference type="ARBA" id="ARBA00022679"/>
    </source>
</evidence>
<organism evidence="9 10">
    <name type="scientific">Streptomyces hainanensis</name>
    <dbReference type="NCBI Taxonomy" id="402648"/>
    <lineage>
        <taxon>Bacteria</taxon>
        <taxon>Bacillati</taxon>
        <taxon>Actinomycetota</taxon>
        <taxon>Actinomycetes</taxon>
        <taxon>Kitasatosporales</taxon>
        <taxon>Streptomycetaceae</taxon>
        <taxon>Streptomyces</taxon>
    </lineage>
</organism>
<feature type="domain" description="Protein kinase" evidence="8">
    <location>
        <begin position="1"/>
        <end position="125"/>
    </location>
</feature>
<comment type="caution">
    <text evidence="9">The sequence shown here is derived from an EMBL/GenBank/DDBJ whole genome shotgun (WGS) entry which is preliminary data.</text>
</comment>
<evidence type="ECO:0000256" key="7">
    <source>
        <dbReference type="SAM" id="Phobius"/>
    </source>
</evidence>
<evidence type="ECO:0000256" key="1">
    <source>
        <dbReference type="ARBA" id="ARBA00012513"/>
    </source>
</evidence>
<keyword evidence="3" id="KW-0547">Nucleotide-binding</keyword>
<dbReference type="GO" id="GO:0005524">
    <property type="term" value="F:ATP binding"/>
    <property type="evidence" value="ECO:0007669"/>
    <property type="project" value="UniProtKB-KW"/>
</dbReference>
<evidence type="ECO:0000313" key="10">
    <source>
        <dbReference type="Proteomes" id="UP000295345"/>
    </source>
</evidence>
<dbReference type="InterPro" id="IPR000719">
    <property type="entry name" value="Prot_kinase_dom"/>
</dbReference>
<evidence type="ECO:0000313" key="9">
    <source>
        <dbReference type="EMBL" id="TDC63915.1"/>
    </source>
</evidence>
<proteinExistence type="predicted"/>
<evidence type="ECO:0000256" key="3">
    <source>
        <dbReference type="ARBA" id="ARBA00022741"/>
    </source>
</evidence>
<feature type="non-terminal residue" evidence="9">
    <location>
        <position position="1"/>
    </location>
</feature>
<dbReference type="RefSeq" id="WP_165956320.1">
    <property type="nucleotide sequence ID" value="NZ_SMKI01000540.1"/>
</dbReference>
<evidence type="ECO:0000259" key="8">
    <source>
        <dbReference type="PROSITE" id="PS50011"/>
    </source>
</evidence>
<dbReference type="SMART" id="SM00220">
    <property type="entry name" value="S_TKc"/>
    <property type="match status" value="1"/>
</dbReference>
<feature type="compositionally biased region" description="Low complexity" evidence="6">
    <location>
        <begin position="170"/>
        <end position="193"/>
    </location>
</feature>
<keyword evidence="2" id="KW-0808">Transferase</keyword>
<feature type="compositionally biased region" description="Low complexity" evidence="6">
    <location>
        <begin position="254"/>
        <end position="268"/>
    </location>
</feature>
<protein>
    <recommendedName>
        <fullName evidence="1">non-specific serine/threonine protein kinase</fullName>
        <ecNumber evidence="1">2.7.11.1</ecNumber>
    </recommendedName>
</protein>
<feature type="region of interest" description="Disordered" evidence="6">
    <location>
        <begin position="221"/>
        <end position="272"/>
    </location>
</feature>
<evidence type="ECO:0000256" key="5">
    <source>
        <dbReference type="ARBA" id="ARBA00022840"/>
    </source>
</evidence>
<dbReference type="AlphaFoldDB" id="A0A4V2Y091"/>
<dbReference type="Proteomes" id="UP000295345">
    <property type="component" value="Unassembled WGS sequence"/>
</dbReference>
<accession>A0A4V2Y091</accession>
<keyword evidence="7" id="KW-0472">Membrane</keyword>